<accession>A0A396RSB5</accession>
<evidence type="ECO:0000313" key="1">
    <source>
        <dbReference type="EMBL" id="RHW19547.1"/>
    </source>
</evidence>
<dbReference type="Proteomes" id="UP000265745">
    <property type="component" value="Unassembled WGS sequence"/>
</dbReference>
<comment type="caution">
    <text evidence="1">The sequence shown here is derived from an EMBL/GenBank/DDBJ whole genome shotgun (WGS) entry which is preliminary data.</text>
</comment>
<keyword evidence="2" id="KW-1185">Reference proteome</keyword>
<proteinExistence type="predicted"/>
<reference evidence="1 2" key="1">
    <citation type="submission" date="2018-06" db="EMBL/GenBank/DDBJ databases">
        <title>Pseudomonas jilinensis sp. nov., isolated from the production water of Jilin Oilfield in China.</title>
        <authorList>
            <person name="Wang J."/>
        </authorList>
    </citation>
    <scope>NUCLEOTIDE SEQUENCE [LARGE SCALE GENOMIC DNA]</scope>
    <source>
        <strain evidence="1 2">JS15-10A1</strain>
    </source>
</reference>
<protein>
    <submittedName>
        <fullName evidence="1">Uncharacterized protein</fullName>
    </submittedName>
</protein>
<dbReference type="Pfam" id="PF20320">
    <property type="entry name" value="DUF6615"/>
    <property type="match status" value="1"/>
</dbReference>
<evidence type="ECO:0000313" key="2">
    <source>
        <dbReference type="Proteomes" id="UP000265745"/>
    </source>
</evidence>
<dbReference type="AlphaFoldDB" id="A0A396RSB5"/>
<name>A0A396RSB5_9PSED</name>
<sequence length="252" mass="28838">MDICKANIALGQEVHDFMVNVPDVNEESVTDFLIWRWRQLDSRFKYLSAKTFTKHQEHHLTGADFELELWLVGRKKAIPLLFQAKKFIKSFDSYVRKFNYPSNSQSQLATLQNYAASRSLLPFYAIYSTNAGGAKALCGGRRLQRNAGVFMLPASDAKAFGDTKFGKRLGLQTILNKSNPFHCIFCCPLTRSGKYFSHYFDTELDGVVRDSEELPPYVQALLHSENPSDRESWPEECSRIKAIGVYDLREEE</sequence>
<dbReference type="EMBL" id="QJSA01000027">
    <property type="protein sequence ID" value="RHW19547.1"/>
    <property type="molecule type" value="Genomic_DNA"/>
</dbReference>
<organism evidence="1 2">
    <name type="scientific">Pseudomonas jilinensis</name>
    <dbReference type="NCBI Taxonomy" id="2078689"/>
    <lineage>
        <taxon>Bacteria</taxon>
        <taxon>Pseudomonadati</taxon>
        <taxon>Pseudomonadota</taxon>
        <taxon>Gammaproteobacteria</taxon>
        <taxon>Pseudomonadales</taxon>
        <taxon>Pseudomonadaceae</taxon>
        <taxon>Pseudomonas</taxon>
    </lineage>
</organism>
<dbReference type="InterPro" id="IPR046723">
    <property type="entry name" value="DUF6615"/>
</dbReference>
<gene>
    <name evidence="1" type="ORF">C2846_18265</name>
</gene>